<feature type="transmembrane region" description="Helical" evidence="7">
    <location>
        <begin position="316"/>
        <end position="334"/>
    </location>
</feature>
<sequence>MTSRTTAAPASATPVSAAPGGRAPARPGPGLPAAGGPYATSPEFRAVLARYPALADFTARVTDFLDRHLPEPVTEDAARPPWLELRGHAARSGLTGFDVAPPADVPGGGRGEDADRGDGPVVPAGLERVAQGLAMFLAGRRDCDAREVFSSGHGAMALRYGPPGVVRAVRERVVEHGELAGVAASEPHSGSDLRGLRTAAVEHGDHLVLSGTKGLVGRVDEAVGFVVFCKVVTPEQAAALAADGGRGGDAAGLREVPLSALWLPTDAPGVRTHTAAPLGLRGWSLGHLHFDGVRVGRDRLLGAPGDGRRIFDAHFAGWRVMMALVCLGAAAAAIDEAMARTRRRSVGRTSLSTIPSVVSRLGTAAAELQAATAWCFSLLESMDRDADAVDVAACSAAKALATDAAYRAVDLGLQLHGSDGYTCHTPMEKRLRDIRGLRIADGPNDILYSVLAHSLLEGSRAGGRVVRQRWW</sequence>
<feature type="region of interest" description="Disordered" evidence="6">
    <location>
        <begin position="93"/>
        <end position="117"/>
    </location>
</feature>
<dbReference type="InterPro" id="IPR009075">
    <property type="entry name" value="AcylCo_DH/oxidase_C"/>
</dbReference>
<evidence type="ECO:0000256" key="1">
    <source>
        <dbReference type="ARBA" id="ARBA00009347"/>
    </source>
</evidence>
<reference evidence="11" key="1">
    <citation type="journal article" date="2019" name="Int. J. Syst. Evol. Microbiol.">
        <title>The Global Catalogue of Microorganisms (GCM) 10K type strain sequencing project: providing services to taxonomists for standard genome sequencing and annotation.</title>
        <authorList>
            <consortium name="The Broad Institute Genomics Platform"/>
            <consortium name="The Broad Institute Genome Sequencing Center for Infectious Disease"/>
            <person name="Wu L."/>
            <person name="Ma J."/>
        </authorList>
    </citation>
    <scope>NUCLEOTIDE SEQUENCE [LARGE SCALE GENOMIC DNA]</scope>
    <source>
        <strain evidence="11">JCM 15481</strain>
    </source>
</reference>
<evidence type="ECO:0000259" key="8">
    <source>
        <dbReference type="Pfam" id="PF00441"/>
    </source>
</evidence>
<keyword evidence="11" id="KW-1185">Reference proteome</keyword>
<evidence type="ECO:0000313" key="11">
    <source>
        <dbReference type="Proteomes" id="UP001500443"/>
    </source>
</evidence>
<dbReference type="RefSeq" id="WP_344292623.1">
    <property type="nucleotide sequence ID" value="NZ_BAAAPF010000226.1"/>
</dbReference>
<keyword evidence="7" id="KW-0472">Membrane</keyword>
<evidence type="ECO:0000256" key="4">
    <source>
        <dbReference type="ARBA" id="ARBA00023002"/>
    </source>
</evidence>
<dbReference type="PANTHER" id="PTHR48083:SF2">
    <property type="entry name" value="MEDIUM-CHAIN SPECIFIC ACYL-COA DEHYDROGENASE, MITOCHONDRIAL"/>
    <property type="match status" value="1"/>
</dbReference>
<keyword evidence="4 5" id="KW-0560">Oxidoreductase</keyword>
<evidence type="ECO:0000256" key="6">
    <source>
        <dbReference type="SAM" id="MobiDB-lite"/>
    </source>
</evidence>
<keyword evidence="3 5" id="KW-0274">FAD</keyword>
<dbReference type="EMBL" id="BAAAPF010000226">
    <property type="protein sequence ID" value="GAA2140928.1"/>
    <property type="molecule type" value="Genomic_DNA"/>
</dbReference>
<feature type="region of interest" description="Disordered" evidence="6">
    <location>
        <begin position="1"/>
        <end position="36"/>
    </location>
</feature>
<feature type="domain" description="Acyl-CoA dehydrogenase/oxidase C-terminal" evidence="8">
    <location>
        <begin position="305"/>
        <end position="455"/>
    </location>
</feature>
<feature type="domain" description="Acyl-CoA oxidase/dehydrogenase middle" evidence="9">
    <location>
        <begin position="182"/>
        <end position="293"/>
    </location>
</feature>
<evidence type="ECO:0000256" key="3">
    <source>
        <dbReference type="ARBA" id="ARBA00022827"/>
    </source>
</evidence>
<dbReference type="InterPro" id="IPR009100">
    <property type="entry name" value="AcylCoA_DH/oxidase_NM_dom_sf"/>
</dbReference>
<dbReference type="Gene3D" id="2.40.110.10">
    <property type="entry name" value="Butyryl-CoA Dehydrogenase, subunit A, domain 2"/>
    <property type="match status" value="1"/>
</dbReference>
<organism evidence="10 11">
    <name type="scientific">Streptomyces synnematoformans</name>
    <dbReference type="NCBI Taxonomy" id="415721"/>
    <lineage>
        <taxon>Bacteria</taxon>
        <taxon>Bacillati</taxon>
        <taxon>Actinomycetota</taxon>
        <taxon>Actinomycetes</taxon>
        <taxon>Kitasatosporales</taxon>
        <taxon>Streptomycetaceae</taxon>
        <taxon>Streptomyces</taxon>
    </lineage>
</organism>
<dbReference type="Pfam" id="PF00441">
    <property type="entry name" value="Acyl-CoA_dh_1"/>
    <property type="match status" value="1"/>
</dbReference>
<gene>
    <name evidence="10" type="ORF">GCM10009802_51310</name>
</gene>
<dbReference type="InterPro" id="IPR006091">
    <property type="entry name" value="Acyl-CoA_Oxase/DH_mid-dom"/>
</dbReference>
<feature type="compositionally biased region" description="Low complexity" evidence="6">
    <location>
        <begin position="1"/>
        <end position="25"/>
    </location>
</feature>
<evidence type="ECO:0008006" key="12">
    <source>
        <dbReference type="Google" id="ProtNLM"/>
    </source>
</evidence>
<keyword evidence="2 5" id="KW-0285">Flavoprotein</keyword>
<protein>
    <recommendedName>
        <fullName evidence="12">Acyl-CoA dehydrogenase</fullName>
    </recommendedName>
</protein>
<proteinExistence type="inferred from homology"/>
<dbReference type="PANTHER" id="PTHR48083">
    <property type="entry name" value="MEDIUM-CHAIN SPECIFIC ACYL-COA DEHYDROGENASE, MITOCHONDRIAL-RELATED"/>
    <property type="match status" value="1"/>
</dbReference>
<keyword evidence="7" id="KW-0812">Transmembrane</keyword>
<dbReference type="SUPFAM" id="SSF47203">
    <property type="entry name" value="Acyl-CoA dehydrogenase C-terminal domain-like"/>
    <property type="match status" value="1"/>
</dbReference>
<dbReference type="InterPro" id="IPR036250">
    <property type="entry name" value="AcylCo_DH-like_C"/>
</dbReference>
<evidence type="ECO:0000256" key="5">
    <source>
        <dbReference type="RuleBase" id="RU362125"/>
    </source>
</evidence>
<evidence type="ECO:0000259" key="9">
    <source>
        <dbReference type="Pfam" id="PF02770"/>
    </source>
</evidence>
<dbReference type="SUPFAM" id="SSF56645">
    <property type="entry name" value="Acyl-CoA dehydrogenase NM domain-like"/>
    <property type="match status" value="1"/>
</dbReference>
<dbReference type="Proteomes" id="UP001500443">
    <property type="component" value="Unassembled WGS sequence"/>
</dbReference>
<evidence type="ECO:0000313" key="10">
    <source>
        <dbReference type="EMBL" id="GAA2140928.1"/>
    </source>
</evidence>
<dbReference type="Gene3D" id="1.20.140.10">
    <property type="entry name" value="Butyryl-CoA Dehydrogenase, subunit A, domain 3"/>
    <property type="match status" value="1"/>
</dbReference>
<evidence type="ECO:0000256" key="7">
    <source>
        <dbReference type="SAM" id="Phobius"/>
    </source>
</evidence>
<name>A0ABP5L5K8_9ACTN</name>
<dbReference type="InterPro" id="IPR046373">
    <property type="entry name" value="Acyl-CoA_Oxase/DH_mid-dom_sf"/>
</dbReference>
<dbReference type="InterPro" id="IPR050741">
    <property type="entry name" value="Acyl-CoA_dehydrogenase"/>
</dbReference>
<comment type="caution">
    <text evidence="10">The sequence shown here is derived from an EMBL/GenBank/DDBJ whole genome shotgun (WGS) entry which is preliminary data.</text>
</comment>
<comment type="similarity">
    <text evidence="1 5">Belongs to the acyl-CoA dehydrogenase family.</text>
</comment>
<keyword evidence="7" id="KW-1133">Transmembrane helix</keyword>
<dbReference type="Pfam" id="PF02770">
    <property type="entry name" value="Acyl-CoA_dh_M"/>
    <property type="match status" value="1"/>
</dbReference>
<accession>A0ABP5L5K8</accession>
<evidence type="ECO:0000256" key="2">
    <source>
        <dbReference type="ARBA" id="ARBA00022630"/>
    </source>
</evidence>
<comment type="cofactor">
    <cofactor evidence="5">
        <name>FAD</name>
        <dbReference type="ChEBI" id="CHEBI:57692"/>
    </cofactor>
</comment>